<evidence type="ECO:0008006" key="2">
    <source>
        <dbReference type="Google" id="ProtNLM"/>
    </source>
</evidence>
<accession>A0A0F9WHU0</accession>
<organism evidence="1">
    <name type="scientific">marine sediment metagenome</name>
    <dbReference type="NCBI Taxonomy" id="412755"/>
    <lineage>
        <taxon>unclassified sequences</taxon>
        <taxon>metagenomes</taxon>
        <taxon>ecological metagenomes</taxon>
    </lineage>
</organism>
<comment type="caution">
    <text evidence="1">The sequence shown here is derived from an EMBL/GenBank/DDBJ whole genome shotgun (WGS) entry which is preliminary data.</text>
</comment>
<reference evidence="1" key="1">
    <citation type="journal article" date="2015" name="Nature">
        <title>Complex archaea that bridge the gap between prokaryotes and eukaryotes.</title>
        <authorList>
            <person name="Spang A."/>
            <person name="Saw J.H."/>
            <person name="Jorgensen S.L."/>
            <person name="Zaremba-Niedzwiedzka K."/>
            <person name="Martijn J."/>
            <person name="Lind A.E."/>
            <person name="van Eijk R."/>
            <person name="Schleper C."/>
            <person name="Guy L."/>
            <person name="Ettema T.J."/>
        </authorList>
    </citation>
    <scope>NUCLEOTIDE SEQUENCE</scope>
</reference>
<gene>
    <name evidence="1" type="ORF">LCGC14_0278290</name>
</gene>
<dbReference type="EMBL" id="LAZR01000158">
    <property type="protein sequence ID" value="KKN85506.1"/>
    <property type="molecule type" value="Genomic_DNA"/>
</dbReference>
<name>A0A0F9WHU0_9ZZZZ</name>
<dbReference type="InterPro" id="IPR029052">
    <property type="entry name" value="Metallo-depent_PP-like"/>
</dbReference>
<protein>
    <recommendedName>
        <fullName evidence="2">Calcineurin-like phosphoesterase domain-containing protein</fullName>
    </recommendedName>
</protein>
<proteinExistence type="predicted"/>
<dbReference type="AlphaFoldDB" id="A0A0F9WHU0"/>
<dbReference type="SUPFAM" id="SSF56300">
    <property type="entry name" value="Metallo-dependent phosphatases"/>
    <property type="match status" value="1"/>
</dbReference>
<sequence>MKKTTFDWELYHKMYQFHKIASEQGIRLSAEKLRDHFEIPDRTARYYFFMVSNNYSQSLQTTKSRGENRLIIPDIHAPFVKKGFLEHCVKAYHDYYCTKVTFLGDILDNHFTSFWKSDPDGLSAKDEVEMAIDILQPWYNAFPEAEICTGNHDVRIRRQAFDAGISEKWIKDYSEVMETPGWIWDDYWDHFGTRYTHGDGPGGALNGAFQRVLYWDLSTVQGHWHTSSYTRWKVSESNRLYAFQLGCGMDYKSYAAAYSKKSQKKPVIECGVILDDGRIPIHLPMYL</sequence>
<evidence type="ECO:0000313" key="1">
    <source>
        <dbReference type="EMBL" id="KKN85506.1"/>
    </source>
</evidence>